<evidence type="ECO:0000256" key="4">
    <source>
        <dbReference type="ARBA" id="ARBA00022485"/>
    </source>
</evidence>
<dbReference type="Pfam" id="PF00384">
    <property type="entry name" value="Molybdopterin"/>
    <property type="match status" value="1"/>
</dbReference>
<evidence type="ECO:0000313" key="13">
    <source>
        <dbReference type="EMBL" id="MCS0632204.1"/>
    </source>
</evidence>
<comment type="cofactor">
    <cofactor evidence="2">
        <name>[4Fe-4S] cluster</name>
        <dbReference type="ChEBI" id="CHEBI:49883"/>
    </cofactor>
</comment>
<evidence type="ECO:0000259" key="12">
    <source>
        <dbReference type="Pfam" id="PF01568"/>
    </source>
</evidence>
<evidence type="ECO:0000256" key="5">
    <source>
        <dbReference type="ARBA" id="ARBA00022505"/>
    </source>
</evidence>
<dbReference type="CDD" id="cd02787">
    <property type="entry name" value="MopB_CT_ydeP"/>
    <property type="match status" value="1"/>
</dbReference>
<keyword evidence="14" id="KW-1185">Reference proteome</keyword>
<dbReference type="Gene3D" id="3.40.228.10">
    <property type="entry name" value="Dimethylsulfoxide Reductase, domain 2"/>
    <property type="match status" value="1"/>
</dbReference>
<evidence type="ECO:0000313" key="14">
    <source>
        <dbReference type="Proteomes" id="UP001165263"/>
    </source>
</evidence>
<dbReference type="Proteomes" id="UP001165263">
    <property type="component" value="Unassembled WGS sequence"/>
</dbReference>
<evidence type="ECO:0000256" key="9">
    <source>
        <dbReference type="ARBA" id="ARBA00023014"/>
    </source>
</evidence>
<feature type="domain" description="Molybdopterin oxidoreductase" evidence="11">
    <location>
        <begin position="114"/>
        <end position="486"/>
    </location>
</feature>
<protein>
    <submittedName>
        <fullName evidence="13">FdhF/YdeP family oxidoreductase</fullName>
    </submittedName>
</protein>
<keyword evidence="7" id="KW-0560">Oxidoreductase</keyword>
<dbReference type="SUPFAM" id="SSF53706">
    <property type="entry name" value="Formate dehydrogenase/DMSO reductase, domains 1-3"/>
    <property type="match status" value="1"/>
</dbReference>
<evidence type="ECO:0000256" key="6">
    <source>
        <dbReference type="ARBA" id="ARBA00022723"/>
    </source>
</evidence>
<keyword evidence="4" id="KW-0004">4Fe-4S</keyword>
<keyword evidence="9" id="KW-0411">Iron-sulfur</keyword>
<dbReference type="InterPro" id="IPR006656">
    <property type="entry name" value="Mopterin_OxRdtase"/>
</dbReference>
<evidence type="ECO:0000256" key="7">
    <source>
        <dbReference type="ARBA" id="ARBA00023002"/>
    </source>
</evidence>
<dbReference type="InterPro" id="IPR041953">
    <property type="entry name" value="YdeP_MopB"/>
</dbReference>
<dbReference type="RefSeq" id="WP_259451244.1">
    <property type="nucleotide sequence ID" value="NZ_CP119520.1"/>
</dbReference>
<dbReference type="InterPro" id="IPR006657">
    <property type="entry name" value="MoPterin_dinucl-bd_dom"/>
</dbReference>
<dbReference type="InterPro" id="IPR050123">
    <property type="entry name" value="Prok_molybdopt-oxidoreductase"/>
</dbReference>
<organism evidence="13 14">
    <name type="scientific">Telluria mixta</name>
    <dbReference type="NCBI Taxonomy" id="34071"/>
    <lineage>
        <taxon>Bacteria</taxon>
        <taxon>Pseudomonadati</taxon>
        <taxon>Pseudomonadota</taxon>
        <taxon>Betaproteobacteria</taxon>
        <taxon>Burkholderiales</taxon>
        <taxon>Oxalobacteraceae</taxon>
        <taxon>Telluria group</taxon>
        <taxon>Telluria</taxon>
    </lineage>
</organism>
<gene>
    <name evidence="13" type="ORF">NX786_23015</name>
</gene>
<comment type="cofactor">
    <cofactor evidence="1">
        <name>Mo-bis(molybdopterin guanine dinucleotide)</name>
        <dbReference type="ChEBI" id="CHEBI:60539"/>
    </cofactor>
</comment>
<dbReference type="EMBL" id="JANUHC010000009">
    <property type="protein sequence ID" value="MCS0632204.1"/>
    <property type="molecule type" value="Genomic_DNA"/>
</dbReference>
<dbReference type="PIRSF" id="PIRSF000144">
    <property type="entry name" value="CbbBc"/>
    <property type="match status" value="1"/>
</dbReference>
<dbReference type="Gene3D" id="3.40.50.740">
    <property type="match status" value="1"/>
</dbReference>
<dbReference type="SUPFAM" id="SSF50692">
    <property type="entry name" value="ADC-like"/>
    <property type="match status" value="1"/>
</dbReference>
<keyword evidence="6" id="KW-0479">Metal-binding</keyword>
<dbReference type="PANTHER" id="PTHR43105">
    <property type="entry name" value="RESPIRATORY NITRATE REDUCTASE"/>
    <property type="match status" value="1"/>
</dbReference>
<evidence type="ECO:0000256" key="2">
    <source>
        <dbReference type="ARBA" id="ARBA00001966"/>
    </source>
</evidence>
<evidence type="ECO:0000256" key="10">
    <source>
        <dbReference type="SAM" id="MobiDB-lite"/>
    </source>
</evidence>
<proteinExistence type="inferred from homology"/>
<evidence type="ECO:0000256" key="3">
    <source>
        <dbReference type="ARBA" id="ARBA00010312"/>
    </source>
</evidence>
<feature type="region of interest" description="Disordered" evidence="10">
    <location>
        <begin position="526"/>
        <end position="545"/>
    </location>
</feature>
<keyword evidence="8" id="KW-0408">Iron</keyword>
<dbReference type="InterPro" id="IPR009010">
    <property type="entry name" value="Asp_de-COase-like_dom_sf"/>
</dbReference>
<name>A0ABT2C4A7_9BURK</name>
<dbReference type="InterPro" id="IPR037951">
    <property type="entry name" value="MopB_CT_YdeP"/>
</dbReference>
<reference evidence="13" key="1">
    <citation type="submission" date="2022-08" db="EMBL/GenBank/DDBJ databases">
        <title>Reclassification of Massilia species as members of the genera Telluria, Duganella, Pseudoduganella, Mokoshia gen. nov. and Zemynaea gen. nov. using orthogonal and non-orthogonal genome-based approaches.</title>
        <authorList>
            <person name="Bowman J.P."/>
        </authorList>
    </citation>
    <scope>NUCLEOTIDE SEQUENCE</scope>
    <source>
        <strain evidence="13">LMG 11547</strain>
    </source>
</reference>
<comment type="caution">
    <text evidence="13">The sequence shown here is derived from an EMBL/GenBank/DDBJ whole genome shotgun (WGS) entry which is preliminary data.</text>
</comment>
<dbReference type="InterPro" id="IPR010046">
    <property type="entry name" value="Mopterin_OxRdtse_a_bac"/>
</dbReference>
<evidence type="ECO:0000259" key="11">
    <source>
        <dbReference type="Pfam" id="PF00384"/>
    </source>
</evidence>
<feature type="domain" description="Molybdopterin dinucleotide-binding" evidence="12">
    <location>
        <begin position="650"/>
        <end position="755"/>
    </location>
</feature>
<dbReference type="PANTHER" id="PTHR43105:SF4">
    <property type="entry name" value="PROTEIN YDEP"/>
    <property type="match status" value="1"/>
</dbReference>
<comment type="similarity">
    <text evidence="3">Belongs to the prokaryotic molybdopterin-containing oxidoreductase family.</text>
</comment>
<dbReference type="CDD" id="cd02767">
    <property type="entry name" value="MopB_ydeP"/>
    <property type="match status" value="1"/>
</dbReference>
<sequence length="771" mass="84616">MSKHGGKTNEPNQPQIPAGGWGSVKEVTTILLKEHVPLEGTQLLVQQNKPDGFMCVSCSWAKPAHPHPAEFCESGAKATAWEITSKRLDPTFFKRHTLRELEGWNDHELEEAGRLTVPMRYDGALDRYVEISWDRAFAEIGAELRKMDPKQVAFYSSGRASLETSYMFQLLARMYGNNNLPDSSNMCHESTSVALPKTIGVPIGTVVLDDFEQTDCIFFFGQNVGVNSPRMLHQLQEARKRGVPIVTFNPLRERGLVSFVNPQSPVEMLSGHETVISTQYHQVKAGGDVAALTGLCKAVLEADERARATGGPRALDIAFIDEHCHGFDAFAAAMRARTWDEIEKESGLTQGQIEQAAGTYLRAKQVMGIYGMGLTQHRNGVLNVQMLVNFLLLRGNIGKPGAGICPVRGHSNVQGQRTVGITEKPELAPLDKLKELYGFEPPRDKGMNTVEMCESIKAGKLQGLVSLGGNLVRAVPDHDQMDAAWRAIPLTVQIATKLNRSHLVHGRTAYLLPCLGRIEIDRQAGGEQSVSMEDSTGCMHGSRGRAEPAADTLLSEPAIVAGLAKATLDPNPKVDWDAWVADYAKVRDAIAATYPEIFHDFDERMWQPGGFRKPVAAAQRKWNTPTGKANFTVPDTLSADPDMPVPEDALRLFTVRSDGQFNTTIYSLEDRFRGVQDRKVLFMAGADMARLGLADGDIVTATTAVDDGVVRKVEDLRVVEYSIPAGCVAGYFPECNPLIPLWHYAKESKVPAAKSIAIRVDRTDGTGRPLH</sequence>
<evidence type="ECO:0000256" key="8">
    <source>
        <dbReference type="ARBA" id="ARBA00023004"/>
    </source>
</evidence>
<dbReference type="NCBIfam" id="TIGR01701">
    <property type="entry name" value="Fdhalpha-like"/>
    <property type="match status" value="1"/>
</dbReference>
<dbReference type="Pfam" id="PF01568">
    <property type="entry name" value="Molydop_binding"/>
    <property type="match status" value="1"/>
</dbReference>
<accession>A0ABT2C4A7</accession>
<feature type="region of interest" description="Disordered" evidence="10">
    <location>
        <begin position="1"/>
        <end position="21"/>
    </location>
</feature>
<keyword evidence="5" id="KW-0500">Molybdenum</keyword>
<evidence type="ECO:0000256" key="1">
    <source>
        <dbReference type="ARBA" id="ARBA00001942"/>
    </source>
</evidence>